<protein>
    <submittedName>
        <fullName evidence="1">Uncharacterized protein</fullName>
    </submittedName>
</protein>
<dbReference type="EMBL" id="BMAO01030213">
    <property type="protein sequence ID" value="GFQ66470.1"/>
    <property type="molecule type" value="Genomic_DNA"/>
</dbReference>
<evidence type="ECO:0000313" key="2">
    <source>
        <dbReference type="Proteomes" id="UP000887116"/>
    </source>
</evidence>
<name>A0A8X6K6D1_TRICU</name>
<sequence>MGWRGVGHTAFLVLFCNSIRSIRKQKMMTGKVTRFIPTIRGSSVGTGAMKNSEAPSIPDMWVTEAMRRIRYIIVKG</sequence>
<evidence type="ECO:0000313" key="1">
    <source>
        <dbReference type="EMBL" id="GFQ66470.1"/>
    </source>
</evidence>
<gene>
    <name evidence="1" type="ORF">TNCT_226841</name>
</gene>
<dbReference type="Proteomes" id="UP000887116">
    <property type="component" value="Unassembled WGS sequence"/>
</dbReference>
<accession>A0A8X6K6D1</accession>
<comment type="caution">
    <text evidence="1">The sequence shown here is derived from an EMBL/GenBank/DDBJ whole genome shotgun (WGS) entry which is preliminary data.</text>
</comment>
<dbReference type="AlphaFoldDB" id="A0A8X6K6D1"/>
<proteinExistence type="predicted"/>
<reference evidence="1" key="1">
    <citation type="submission" date="2020-07" db="EMBL/GenBank/DDBJ databases">
        <title>Multicomponent nature underlies the extraordinary mechanical properties of spider dragline silk.</title>
        <authorList>
            <person name="Kono N."/>
            <person name="Nakamura H."/>
            <person name="Mori M."/>
            <person name="Yoshida Y."/>
            <person name="Ohtoshi R."/>
            <person name="Malay A.D."/>
            <person name="Moran D.A.P."/>
            <person name="Tomita M."/>
            <person name="Numata K."/>
            <person name="Arakawa K."/>
        </authorList>
    </citation>
    <scope>NUCLEOTIDE SEQUENCE</scope>
</reference>
<keyword evidence="2" id="KW-1185">Reference proteome</keyword>
<organism evidence="1 2">
    <name type="scientific">Trichonephila clavata</name>
    <name type="common">Joro spider</name>
    <name type="synonym">Nephila clavata</name>
    <dbReference type="NCBI Taxonomy" id="2740835"/>
    <lineage>
        <taxon>Eukaryota</taxon>
        <taxon>Metazoa</taxon>
        <taxon>Ecdysozoa</taxon>
        <taxon>Arthropoda</taxon>
        <taxon>Chelicerata</taxon>
        <taxon>Arachnida</taxon>
        <taxon>Araneae</taxon>
        <taxon>Araneomorphae</taxon>
        <taxon>Entelegynae</taxon>
        <taxon>Araneoidea</taxon>
        <taxon>Nephilidae</taxon>
        <taxon>Trichonephila</taxon>
    </lineage>
</organism>